<dbReference type="Proteomes" id="UP001500929">
    <property type="component" value="Unassembled WGS sequence"/>
</dbReference>
<protein>
    <submittedName>
        <fullName evidence="6">Glutamine synthetase family protein</fullName>
    </submittedName>
</protein>
<accession>A0ABN3DPS2</accession>
<evidence type="ECO:0000256" key="2">
    <source>
        <dbReference type="ARBA" id="ARBA00022598"/>
    </source>
</evidence>
<keyword evidence="2" id="KW-0436">Ligase</keyword>
<dbReference type="InterPro" id="IPR014746">
    <property type="entry name" value="Gln_synth/guanido_kin_cat_dom"/>
</dbReference>
<evidence type="ECO:0000313" key="6">
    <source>
        <dbReference type="EMBL" id="GAA2238691.1"/>
    </source>
</evidence>
<dbReference type="PROSITE" id="PS51987">
    <property type="entry name" value="GS_CATALYTIC"/>
    <property type="match status" value="1"/>
</dbReference>
<dbReference type="Gene3D" id="3.30.590.10">
    <property type="entry name" value="Glutamine synthetase/guanido kinase, catalytic domain"/>
    <property type="match status" value="1"/>
</dbReference>
<dbReference type="RefSeq" id="WP_259481321.1">
    <property type="nucleotide sequence ID" value="NZ_BAAAQY010000007.1"/>
</dbReference>
<reference evidence="6 7" key="1">
    <citation type="journal article" date="2019" name="Int. J. Syst. Evol. Microbiol.">
        <title>The Global Catalogue of Microorganisms (GCM) 10K type strain sequencing project: providing services to taxonomists for standard genome sequencing and annotation.</title>
        <authorList>
            <consortium name="The Broad Institute Genomics Platform"/>
            <consortium name="The Broad Institute Genome Sequencing Center for Infectious Disease"/>
            <person name="Wu L."/>
            <person name="Ma J."/>
        </authorList>
    </citation>
    <scope>NUCLEOTIDE SEQUENCE [LARGE SCALE GENOMIC DNA]</scope>
    <source>
        <strain evidence="6 7">JCM 16117</strain>
    </source>
</reference>
<name>A0ABN3DPS2_9MICO</name>
<evidence type="ECO:0000313" key="7">
    <source>
        <dbReference type="Proteomes" id="UP001500929"/>
    </source>
</evidence>
<dbReference type="SMART" id="SM01230">
    <property type="entry name" value="Gln-synt_C"/>
    <property type="match status" value="1"/>
</dbReference>
<dbReference type="PANTHER" id="PTHR43785:SF12">
    <property type="entry name" value="TYPE-1 GLUTAMINE SYNTHETASE 2"/>
    <property type="match status" value="1"/>
</dbReference>
<dbReference type="EMBL" id="BAAAQY010000007">
    <property type="protein sequence ID" value="GAA2238691.1"/>
    <property type="molecule type" value="Genomic_DNA"/>
</dbReference>
<proteinExistence type="inferred from homology"/>
<dbReference type="PANTHER" id="PTHR43785">
    <property type="entry name" value="GAMMA-GLUTAMYLPUTRESCINE SYNTHETASE"/>
    <property type="match status" value="1"/>
</dbReference>
<dbReference type="InterPro" id="IPR008146">
    <property type="entry name" value="Gln_synth_cat_dom"/>
</dbReference>
<comment type="similarity">
    <text evidence="1 3 4">Belongs to the glutamine synthetase family.</text>
</comment>
<evidence type="ECO:0000259" key="5">
    <source>
        <dbReference type="PROSITE" id="PS51987"/>
    </source>
</evidence>
<evidence type="ECO:0000256" key="4">
    <source>
        <dbReference type="RuleBase" id="RU000384"/>
    </source>
</evidence>
<dbReference type="Pfam" id="PF00120">
    <property type="entry name" value="Gln-synt_C"/>
    <property type="match status" value="1"/>
</dbReference>
<dbReference type="Gene3D" id="3.10.20.70">
    <property type="entry name" value="Glutamine synthetase, N-terminal domain"/>
    <property type="match status" value="1"/>
</dbReference>
<sequence>MSGERDIIVGSIVDLSGVVRAKAVPAARAEAFESVGMGASPSWNVFCVDDQTAFTPTFSVTGDLRMRVDRSRLREIAEGVRWAPGTFHTQDGAVAAVCTRSALERQVERMRDRGLEALVGHEVEFVLDEAVPRERWSAYGLGSLLESRGFVADLLEAADRAGLEVAQVHAEYGPDQYEVSLAPRPPVEAADDLVLARILISQTARLHGLTASFSPVPAAGGSSNGAHQHLSFSRAGVPLISGGAEVHGLTDDGAAAIAGVLARLPEVLAVLSGSVLSTLRLRPGMWAGAYGCWGLENREAAVRLCAVTQGTPEATVEVKCIDPSANPYLATAVLLAAAIDGIETRAVLPPEVTVDPQLLAEAEREAAGVRLLAGQTGARLEAFARSPFAAATLGAEIVEALVAVRSREDDTYGAVDPATVTTRLRYAWTC</sequence>
<evidence type="ECO:0000256" key="3">
    <source>
        <dbReference type="PROSITE-ProRule" id="PRU01331"/>
    </source>
</evidence>
<dbReference type="InterPro" id="IPR036651">
    <property type="entry name" value="Gln_synt_N_sf"/>
</dbReference>
<gene>
    <name evidence="6" type="ORF">GCM10009851_24730</name>
</gene>
<keyword evidence="7" id="KW-1185">Reference proteome</keyword>
<evidence type="ECO:0000256" key="1">
    <source>
        <dbReference type="ARBA" id="ARBA00009897"/>
    </source>
</evidence>
<comment type="caution">
    <text evidence="6">The sequence shown here is derived from an EMBL/GenBank/DDBJ whole genome shotgun (WGS) entry which is preliminary data.</text>
</comment>
<feature type="domain" description="GS catalytic" evidence="5">
    <location>
        <begin position="99"/>
        <end position="430"/>
    </location>
</feature>
<organism evidence="6 7">
    <name type="scientific">Herbiconiux moechotypicola</name>
    <dbReference type="NCBI Taxonomy" id="637393"/>
    <lineage>
        <taxon>Bacteria</taxon>
        <taxon>Bacillati</taxon>
        <taxon>Actinomycetota</taxon>
        <taxon>Actinomycetes</taxon>
        <taxon>Micrococcales</taxon>
        <taxon>Microbacteriaceae</taxon>
        <taxon>Herbiconiux</taxon>
    </lineage>
</organism>
<dbReference type="SUPFAM" id="SSF55931">
    <property type="entry name" value="Glutamine synthetase/guanido kinase"/>
    <property type="match status" value="1"/>
</dbReference>